<proteinExistence type="predicted"/>
<sequence>MTHQTLPTLASNRLENHVRGFGPKCKTHTFNMDSLSKMTAPAAAKFRQLQKIVQDIKKNDGSLLDKLRRLRKTVPRLQGRDHRGEDREDSDSSDPDYDNEMYADPREDHDDSYEPPPSHHHHILSSGPVSRGEYLGSCPSRPERPLKKPQRPVRTPKRHPPPPLPLPEDNDEADYISPDGSNDEDYIEPNENPPHRGRAAPPQRPDSPEVYEVPDNKPQPPPTINRLGPKTSQTHPLPPSPSPRLPPRSPPPEQTDEEYEVCDGDNRSSVKPRDSRPLPLPLPRPRPLPRERSPNPPLKPKVPAKPLSRAFEARTLPVTTSEPELPAPKSSSLDLKRPKIPLPLFMSQKHTEKETEAENGNTEEDEESELHCKPWFAGSCDRKTADQVLAQTNQDGAFLVRNSSGHDAQQPFTLVVFHNDHVYNIPVRLLSTRRQYALGREKTGEEYFRSVTHIIEHHQQTPLVLIDGQSNSKDATRLCFPVRP</sequence>
<dbReference type="InterPro" id="IPR036860">
    <property type="entry name" value="SH2_dom_sf"/>
</dbReference>
<dbReference type="InterPro" id="IPR051751">
    <property type="entry name" value="Immunoreceptor_sig_adapters"/>
</dbReference>
<feature type="compositionally biased region" description="Acidic residues" evidence="3">
    <location>
        <begin position="357"/>
        <end position="368"/>
    </location>
</feature>
<dbReference type="AlphaFoldDB" id="A0AAV2JLV2"/>
<evidence type="ECO:0000256" key="3">
    <source>
        <dbReference type="SAM" id="MobiDB-lite"/>
    </source>
</evidence>
<reference evidence="5 6" key="1">
    <citation type="submission" date="2024-04" db="EMBL/GenBank/DDBJ databases">
        <authorList>
            <person name="Waldvogel A.-M."/>
            <person name="Schoenle A."/>
        </authorList>
    </citation>
    <scope>NUCLEOTIDE SEQUENCE [LARGE SCALE GENOMIC DNA]</scope>
</reference>
<feature type="compositionally biased region" description="Basic residues" evidence="3">
    <location>
        <begin position="147"/>
        <end position="160"/>
    </location>
</feature>
<dbReference type="GO" id="GO:0035556">
    <property type="term" value="P:intracellular signal transduction"/>
    <property type="evidence" value="ECO:0007669"/>
    <property type="project" value="TreeGrafter"/>
</dbReference>
<feature type="compositionally biased region" description="Acidic residues" evidence="3">
    <location>
        <begin position="87"/>
        <end position="101"/>
    </location>
</feature>
<dbReference type="FunFam" id="3.30.505.10:FF:000016">
    <property type="entry name" value="B-cell linker protein isoform 2"/>
    <property type="match status" value="1"/>
</dbReference>
<dbReference type="GO" id="GO:0007169">
    <property type="term" value="P:cell surface receptor protein tyrosine kinase signaling pathway"/>
    <property type="evidence" value="ECO:0007669"/>
    <property type="project" value="TreeGrafter"/>
</dbReference>
<dbReference type="SMART" id="SM00252">
    <property type="entry name" value="SH2"/>
    <property type="match status" value="1"/>
</dbReference>
<protein>
    <recommendedName>
        <fullName evidence="4">SH2 domain-containing protein</fullName>
    </recommendedName>
</protein>
<dbReference type="Pfam" id="PF00017">
    <property type="entry name" value="SH2"/>
    <property type="match status" value="1"/>
</dbReference>
<evidence type="ECO:0000313" key="6">
    <source>
        <dbReference type="Proteomes" id="UP001497482"/>
    </source>
</evidence>
<feature type="domain" description="SH2" evidence="4">
    <location>
        <begin position="375"/>
        <end position="482"/>
    </location>
</feature>
<accession>A0AAV2JLV2</accession>
<feature type="compositionally biased region" description="Pro residues" evidence="3">
    <location>
        <begin position="236"/>
        <end position="253"/>
    </location>
</feature>
<keyword evidence="6" id="KW-1185">Reference proteome</keyword>
<name>A0AAV2JLV2_KNICA</name>
<feature type="compositionally biased region" description="Acidic residues" evidence="3">
    <location>
        <begin position="254"/>
        <end position="263"/>
    </location>
</feature>
<feature type="region of interest" description="Disordered" evidence="3">
    <location>
        <begin position="75"/>
        <end position="370"/>
    </location>
</feature>
<dbReference type="InterPro" id="IPR000980">
    <property type="entry name" value="SH2"/>
</dbReference>
<dbReference type="PANTHER" id="PTHR14098">
    <property type="entry name" value="SH2 DOMAIN CONTAINING PROTEIN"/>
    <property type="match status" value="1"/>
</dbReference>
<dbReference type="PROSITE" id="PS50001">
    <property type="entry name" value="SH2"/>
    <property type="match status" value="1"/>
</dbReference>
<gene>
    <name evidence="5" type="ORF">KC01_LOCUS8417</name>
</gene>
<dbReference type="GO" id="GO:0005737">
    <property type="term" value="C:cytoplasm"/>
    <property type="evidence" value="ECO:0007669"/>
    <property type="project" value="UniProtKB-ARBA"/>
</dbReference>
<evidence type="ECO:0000256" key="1">
    <source>
        <dbReference type="ARBA" id="ARBA00022999"/>
    </source>
</evidence>
<organism evidence="5 6">
    <name type="scientific">Knipowitschia caucasica</name>
    <name type="common">Caucasian dwarf goby</name>
    <name type="synonym">Pomatoschistus caucasicus</name>
    <dbReference type="NCBI Taxonomy" id="637954"/>
    <lineage>
        <taxon>Eukaryota</taxon>
        <taxon>Metazoa</taxon>
        <taxon>Chordata</taxon>
        <taxon>Craniata</taxon>
        <taxon>Vertebrata</taxon>
        <taxon>Euteleostomi</taxon>
        <taxon>Actinopterygii</taxon>
        <taxon>Neopterygii</taxon>
        <taxon>Teleostei</taxon>
        <taxon>Neoteleostei</taxon>
        <taxon>Acanthomorphata</taxon>
        <taxon>Gobiaria</taxon>
        <taxon>Gobiiformes</taxon>
        <taxon>Gobioidei</taxon>
        <taxon>Gobiidae</taxon>
        <taxon>Gobiinae</taxon>
        <taxon>Knipowitschia</taxon>
    </lineage>
</organism>
<evidence type="ECO:0000256" key="2">
    <source>
        <dbReference type="PROSITE-ProRule" id="PRU00191"/>
    </source>
</evidence>
<dbReference type="PANTHER" id="PTHR14098:SF3">
    <property type="entry name" value="B-CELL LINKER PROTEIN"/>
    <property type="match status" value="1"/>
</dbReference>
<feature type="compositionally biased region" description="Basic and acidic residues" evidence="3">
    <location>
        <begin position="264"/>
        <end position="276"/>
    </location>
</feature>
<evidence type="ECO:0000313" key="5">
    <source>
        <dbReference type="EMBL" id="CAL1577027.1"/>
    </source>
</evidence>
<keyword evidence="1 2" id="KW-0727">SH2 domain</keyword>
<dbReference type="EMBL" id="OZ035835">
    <property type="protein sequence ID" value="CAL1577027.1"/>
    <property type="molecule type" value="Genomic_DNA"/>
</dbReference>
<evidence type="ECO:0000259" key="4">
    <source>
        <dbReference type="PROSITE" id="PS50001"/>
    </source>
</evidence>
<dbReference type="Proteomes" id="UP001497482">
    <property type="component" value="Chromosome 13"/>
</dbReference>
<dbReference type="SUPFAM" id="SSF55550">
    <property type="entry name" value="SH2 domain"/>
    <property type="match status" value="1"/>
</dbReference>
<dbReference type="Gene3D" id="3.30.505.10">
    <property type="entry name" value="SH2 domain"/>
    <property type="match status" value="1"/>
</dbReference>